<feature type="transmembrane region" description="Helical" evidence="6">
    <location>
        <begin position="241"/>
        <end position="263"/>
    </location>
</feature>
<keyword evidence="3 6" id="KW-0812">Transmembrane</keyword>
<dbReference type="InterPro" id="IPR000731">
    <property type="entry name" value="SSD"/>
</dbReference>
<reference evidence="8 9" key="1">
    <citation type="submission" date="2013-02" db="EMBL/GenBank/DDBJ databases">
        <title>The complete genome sequence of Corynebacterium vitaeruminis DSM 20294.</title>
        <authorList>
            <person name="Ruckert C."/>
            <person name="Albersmeier A."/>
            <person name="Kalinowski J."/>
        </authorList>
    </citation>
    <scope>NUCLEOTIDE SEQUENCE [LARGE SCALE GENOMIC DNA]</scope>
    <source>
        <strain evidence="9">ATCC 10234</strain>
    </source>
</reference>
<feature type="transmembrane region" description="Helical" evidence="6">
    <location>
        <begin position="588"/>
        <end position="607"/>
    </location>
</feature>
<feature type="transmembrane region" description="Helical" evidence="6">
    <location>
        <begin position="343"/>
        <end position="365"/>
    </location>
</feature>
<dbReference type="RefSeq" id="WP_025251715.1">
    <property type="nucleotide sequence ID" value="NZ_CP004353.1"/>
</dbReference>
<evidence type="ECO:0000256" key="3">
    <source>
        <dbReference type="ARBA" id="ARBA00022692"/>
    </source>
</evidence>
<evidence type="ECO:0000256" key="6">
    <source>
        <dbReference type="SAM" id="Phobius"/>
    </source>
</evidence>
<feature type="transmembrane region" description="Helical" evidence="6">
    <location>
        <begin position="732"/>
        <end position="763"/>
    </location>
</feature>
<dbReference type="KEGG" id="cvt:B843_01240"/>
<dbReference type="AlphaFoldDB" id="W5XY63"/>
<protein>
    <submittedName>
        <fullName evidence="8">RND superfamily drug exporter</fullName>
    </submittedName>
</protein>
<evidence type="ECO:0000256" key="2">
    <source>
        <dbReference type="ARBA" id="ARBA00022475"/>
    </source>
</evidence>
<keyword evidence="5 6" id="KW-0472">Membrane</keyword>
<organism evidence="8 9">
    <name type="scientific">Corynebacterium vitaeruminis DSM 20294</name>
    <dbReference type="NCBI Taxonomy" id="1224164"/>
    <lineage>
        <taxon>Bacteria</taxon>
        <taxon>Bacillati</taxon>
        <taxon>Actinomycetota</taxon>
        <taxon>Actinomycetes</taxon>
        <taxon>Mycobacteriales</taxon>
        <taxon>Corynebacteriaceae</taxon>
        <taxon>Corynebacterium</taxon>
    </lineage>
</organism>
<feature type="transmembrane region" description="Helical" evidence="6">
    <location>
        <begin position="397"/>
        <end position="418"/>
    </location>
</feature>
<dbReference type="PRINTS" id="PR00702">
    <property type="entry name" value="ACRIFLAVINRP"/>
</dbReference>
<dbReference type="PANTHER" id="PTHR33406:SF13">
    <property type="entry name" value="MEMBRANE PROTEIN YDFJ"/>
    <property type="match status" value="1"/>
</dbReference>
<evidence type="ECO:0000256" key="1">
    <source>
        <dbReference type="ARBA" id="ARBA00004651"/>
    </source>
</evidence>
<dbReference type="InterPro" id="IPR050545">
    <property type="entry name" value="Mycobact_MmpL"/>
</dbReference>
<dbReference type="SUPFAM" id="SSF82866">
    <property type="entry name" value="Multidrug efflux transporter AcrB transmembrane domain"/>
    <property type="match status" value="2"/>
</dbReference>
<keyword evidence="4 6" id="KW-1133">Transmembrane helix</keyword>
<dbReference type="PROSITE" id="PS51257">
    <property type="entry name" value="PROKAR_LIPOPROTEIN"/>
    <property type="match status" value="1"/>
</dbReference>
<keyword evidence="9" id="KW-1185">Reference proteome</keyword>
<proteinExistence type="predicted"/>
<dbReference type="STRING" id="1224164.B843_01240"/>
<feature type="domain" description="SSD" evidence="7">
    <location>
        <begin position="216"/>
        <end position="364"/>
    </location>
</feature>
<dbReference type="Pfam" id="PF03176">
    <property type="entry name" value="MMPL"/>
    <property type="match status" value="2"/>
</dbReference>
<evidence type="ECO:0000256" key="4">
    <source>
        <dbReference type="ARBA" id="ARBA00022989"/>
    </source>
</evidence>
<dbReference type="Gene3D" id="1.20.1640.10">
    <property type="entry name" value="Multidrug efflux transporter AcrB transmembrane domain"/>
    <property type="match status" value="2"/>
</dbReference>
<feature type="transmembrane region" description="Helical" evidence="6">
    <location>
        <begin position="216"/>
        <end position="234"/>
    </location>
</feature>
<gene>
    <name evidence="8" type="ORF">B843_01240</name>
</gene>
<dbReference type="PANTHER" id="PTHR33406">
    <property type="entry name" value="MEMBRANE PROTEIN MJ1562-RELATED"/>
    <property type="match status" value="1"/>
</dbReference>
<evidence type="ECO:0000259" key="7">
    <source>
        <dbReference type="PROSITE" id="PS50156"/>
    </source>
</evidence>
<dbReference type="eggNOG" id="COG2409">
    <property type="taxonomic scope" value="Bacteria"/>
</dbReference>
<evidence type="ECO:0000313" key="9">
    <source>
        <dbReference type="Proteomes" id="UP000019222"/>
    </source>
</evidence>
<feature type="transmembrane region" description="Helical" evidence="6">
    <location>
        <begin position="614"/>
        <end position="635"/>
    </location>
</feature>
<evidence type="ECO:0000313" key="8">
    <source>
        <dbReference type="EMBL" id="AHI21644.1"/>
    </source>
</evidence>
<feature type="transmembrane region" description="Helical" evidence="6">
    <location>
        <begin position="302"/>
        <end position="331"/>
    </location>
</feature>
<dbReference type="Proteomes" id="UP000019222">
    <property type="component" value="Chromosome"/>
</dbReference>
<evidence type="ECO:0000256" key="5">
    <source>
        <dbReference type="ARBA" id="ARBA00023136"/>
    </source>
</evidence>
<dbReference type="PROSITE" id="PS50156">
    <property type="entry name" value="SSD"/>
    <property type="match status" value="1"/>
</dbReference>
<dbReference type="InterPro" id="IPR004869">
    <property type="entry name" value="MMPL_dom"/>
</dbReference>
<dbReference type="PATRIC" id="fig|1224164.3.peg.241"/>
<accession>W5XY63</accession>
<dbReference type="GO" id="GO:0022857">
    <property type="term" value="F:transmembrane transporter activity"/>
    <property type="evidence" value="ECO:0007669"/>
    <property type="project" value="InterPro"/>
</dbReference>
<dbReference type="EMBL" id="CP004353">
    <property type="protein sequence ID" value="AHI21644.1"/>
    <property type="molecule type" value="Genomic_DNA"/>
</dbReference>
<dbReference type="GO" id="GO:0005886">
    <property type="term" value="C:plasma membrane"/>
    <property type="evidence" value="ECO:0007669"/>
    <property type="project" value="UniProtKB-SubCell"/>
</dbReference>
<keyword evidence="2" id="KW-1003">Cell membrane</keyword>
<dbReference type="InterPro" id="IPR001036">
    <property type="entry name" value="Acrflvin-R"/>
</dbReference>
<name>W5XY63_9CORY</name>
<feature type="transmembrane region" description="Helical" evidence="6">
    <location>
        <begin position="707"/>
        <end position="726"/>
    </location>
</feature>
<feature type="transmembrane region" description="Helical" evidence="6">
    <location>
        <begin position="647"/>
        <end position="673"/>
    </location>
</feature>
<sequence>MAKLLYRIGKWSFRAKWVVITAWAIILVAIGACALAFQQGYSDVFSLKDTPSQKATDLYMQNFPEEKNPLQGTGVNIVFKAPEGETLDSEKNTEAIQAVIDSLNENLDAITNTTRYGNPITLNPQLEEMVKEQSVAGGLPEDMAESDAKNLSLVSDDRTIAYTTFDMDVPLAADVTDEQRAAINNAMDAGREKGIEVEAGGAGFGDPIVIEEGSEIVGVAIAAIILIFTFGSLYAAGMPLIAAIVGVGIGSLGTTLATAWVTLNNVTPALAVMIGLAVGIDYSLFIIFRYRRELTRMDKEEAVGMAVGTAGSAVVFAGLTVIIALVALAVANITFLTYMGLSAAFTVLMSVLVALTLLPAILGVAGDRAFKGKIPFLERRQAHRPGRSTMGEKWVKFVHKAPGLVIAIVVFALGALTIPASQLHLSLPSDTQSDYTTTQRKQADIMAEGFGEGINSPFLVVVDAHDVNPDAPALSALVAAQKTTAEANGTEFDQKKAAAQASFLYVLQKYSTNVDVKHIQMIGQSDDGYAVQMLLTPESSPENEATNDLITSLRIQQTEVDDATGISSGITGLVPIQQDITNRLSGVMGVYLAIVVGLAIILLMIIFRSVMIPLVAGVGFLLSVGAAFGVTVLFWQEGLWGLVPTPGPIIAFMPIFLIGVCFGLAMDYQVFLVSAMRERFTHSGGKATEGSKYNAVEESVIAGFTNGARVVTAAALIMISVFIAFISQPLPFIRIFGFALGAGVLFDAFFIRMAFVPAAMFILGRSTWWMPRWLDKILPSLDIEGKALEEAWEAEHRDALPSPVDAR</sequence>
<dbReference type="HOGENOM" id="CLU_005108_1_0_11"/>
<comment type="subcellular location">
    <subcellularLocation>
        <location evidence="1">Cell membrane</location>
        <topology evidence="1">Multi-pass membrane protein</topology>
    </subcellularLocation>
</comment>
<feature type="transmembrane region" description="Helical" evidence="6">
    <location>
        <begin position="269"/>
        <end position="290"/>
    </location>
</feature>